<evidence type="ECO:0000259" key="1">
    <source>
        <dbReference type="Pfam" id="PF00501"/>
    </source>
</evidence>
<sequence length="485" mass="55636">MNRTIQGILKEDYKKWKDREYIFTRVDDIYKAKTFGQTIYDVLAFAEVLLSFGLQNENIAVYGENSYEWMVSDLAIMGYVGANVAIDKEWKEYSVDDAIRRTNVKCVIYSKGKKDIIGNLKPKYDIIYIYMQEDFAELLAKGYQLLKNKQDIFDFDEREYDKMCKIVFSSGTTGIPKASMLTQRNILCGWDNLYKRAPMIDTDICYLFLPLHHTYAGLCNFLFSTISGMQIYLCSDTRKMGEELQIVKPTVFCAVPLIYERFYKIAVLTGQDLKTLFGGNIKYMFSGGAYFDEDIRSEYKKSGLNMMEAYALSETSSIFSIQYSNSINVKSVGTIFENIVVKVINPDENGCGELAVKGDNVCLGYYGNEKATKEAFDKDGYFHTGDLGYIDENNELYLTGRKKRMILTGNGENVDPKEIEHLIHQNAEIAKVKVYEDGGIIKATIYVWDDVDLNSVIENVNKLLPKYKQVKEFNMIRDSIDTRLK</sequence>
<dbReference type="RefSeq" id="WP_036942047.1">
    <property type="nucleotide sequence ID" value="NZ_JQKC01000017.1"/>
</dbReference>
<comment type="caution">
    <text evidence="2">The sequence shown here is derived from an EMBL/GenBank/DDBJ whole genome shotgun (WGS) entry which is preliminary data.</text>
</comment>
<accession>A0A0L6JR62</accession>
<dbReference type="PANTHER" id="PTHR43272:SF52">
    <property type="entry name" value="AMP-DEPENDENT SYNTHETASE_LIGASE DOMAIN-CONTAINING PROTEIN"/>
    <property type="match status" value="1"/>
</dbReference>
<keyword evidence="3" id="KW-1185">Reference proteome</keyword>
<feature type="domain" description="AMP-dependent synthetase/ligase" evidence="1">
    <location>
        <begin position="13"/>
        <end position="366"/>
    </location>
</feature>
<organism evidence="2 3">
    <name type="scientific">Pseudobacteroides cellulosolvens ATCC 35603 = DSM 2933</name>
    <dbReference type="NCBI Taxonomy" id="398512"/>
    <lineage>
        <taxon>Bacteria</taxon>
        <taxon>Bacillati</taxon>
        <taxon>Bacillota</taxon>
        <taxon>Clostridia</taxon>
        <taxon>Eubacteriales</taxon>
        <taxon>Oscillospiraceae</taxon>
        <taxon>Pseudobacteroides</taxon>
    </lineage>
</organism>
<dbReference type="SUPFAM" id="SSF56801">
    <property type="entry name" value="Acetyl-CoA synthetase-like"/>
    <property type="match status" value="1"/>
</dbReference>
<gene>
    <name evidence="2" type="ORF">Bccel_3143</name>
</gene>
<dbReference type="EC" id="6.2.1.3" evidence="2"/>
<evidence type="ECO:0000313" key="3">
    <source>
        <dbReference type="Proteomes" id="UP000036923"/>
    </source>
</evidence>
<dbReference type="EMBL" id="LGTC01000001">
    <property type="protein sequence ID" value="KNY27872.1"/>
    <property type="molecule type" value="Genomic_DNA"/>
</dbReference>
<dbReference type="PANTHER" id="PTHR43272">
    <property type="entry name" value="LONG-CHAIN-FATTY-ACID--COA LIGASE"/>
    <property type="match status" value="1"/>
</dbReference>
<dbReference type="InterPro" id="IPR000873">
    <property type="entry name" value="AMP-dep_synth/lig_dom"/>
</dbReference>
<dbReference type="InterPro" id="IPR020845">
    <property type="entry name" value="AMP-binding_CS"/>
</dbReference>
<dbReference type="Gene3D" id="3.40.50.12780">
    <property type="entry name" value="N-terminal domain of ligase-like"/>
    <property type="match status" value="1"/>
</dbReference>
<reference evidence="3" key="1">
    <citation type="submission" date="2015-07" db="EMBL/GenBank/DDBJ databases">
        <title>Near-Complete Genome Sequence of the Cellulolytic Bacterium Bacteroides (Pseudobacteroides) cellulosolvens ATCC 35603.</title>
        <authorList>
            <person name="Dassa B."/>
            <person name="Utturkar S.M."/>
            <person name="Klingeman D.M."/>
            <person name="Hurt R.A."/>
            <person name="Keller M."/>
            <person name="Xu J."/>
            <person name="Reddy Y.H.K."/>
            <person name="Borovok I."/>
            <person name="Grinberg I.R."/>
            <person name="Lamed R."/>
            <person name="Zhivin O."/>
            <person name="Bayer E.A."/>
            <person name="Brown S.D."/>
        </authorList>
    </citation>
    <scope>NUCLEOTIDE SEQUENCE [LARGE SCALE GENOMIC DNA]</scope>
    <source>
        <strain evidence="3">DSM 2933</strain>
    </source>
</reference>
<dbReference type="InterPro" id="IPR042099">
    <property type="entry name" value="ANL_N_sf"/>
</dbReference>
<dbReference type="Pfam" id="PF00501">
    <property type="entry name" value="AMP-binding"/>
    <property type="match status" value="1"/>
</dbReference>
<dbReference type="PROSITE" id="PS00455">
    <property type="entry name" value="AMP_BINDING"/>
    <property type="match status" value="1"/>
</dbReference>
<evidence type="ECO:0000313" key="2">
    <source>
        <dbReference type="EMBL" id="KNY27872.1"/>
    </source>
</evidence>
<dbReference type="GO" id="GO:0004467">
    <property type="term" value="F:long-chain fatty acid-CoA ligase activity"/>
    <property type="evidence" value="ECO:0007669"/>
    <property type="project" value="UniProtKB-EC"/>
</dbReference>
<dbReference type="AlphaFoldDB" id="A0A0L6JR62"/>
<protein>
    <submittedName>
        <fullName evidence="2">Long-chain-fatty-acid--CoA ligase</fullName>
        <ecNumber evidence="2">6.2.1.3</ecNumber>
    </submittedName>
</protein>
<name>A0A0L6JR62_9FIRM</name>
<dbReference type="STRING" id="398512.Bccel_3143"/>
<proteinExistence type="predicted"/>
<dbReference type="eggNOG" id="COG1022">
    <property type="taxonomic scope" value="Bacteria"/>
</dbReference>
<dbReference type="OrthoDB" id="9803968at2"/>
<keyword evidence="2" id="KW-0436">Ligase</keyword>
<dbReference type="PATRIC" id="fig|398512.5.peg.3292"/>
<dbReference type="GO" id="GO:0016020">
    <property type="term" value="C:membrane"/>
    <property type="evidence" value="ECO:0007669"/>
    <property type="project" value="TreeGrafter"/>
</dbReference>
<dbReference type="Proteomes" id="UP000036923">
    <property type="component" value="Unassembled WGS sequence"/>
</dbReference>